<dbReference type="GO" id="GO:0004146">
    <property type="term" value="F:dihydrofolate reductase activity"/>
    <property type="evidence" value="ECO:0007669"/>
    <property type="project" value="UniProtKB-EC"/>
</dbReference>
<dbReference type="InterPro" id="IPR024072">
    <property type="entry name" value="DHFR-like_dom_sf"/>
</dbReference>
<evidence type="ECO:0000313" key="12">
    <source>
        <dbReference type="Proteomes" id="UP000588068"/>
    </source>
</evidence>
<evidence type="ECO:0000313" key="11">
    <source>
        <dbReference type="EMBL" id="MBB6094359.1"/>
    </source>
</evidence>
<dbReference type="CDD" id="cd00209">
    <property type="entry name" value="DHFR"/>
    <property type="match status" value="1"/>
</dbReference>
<dbReference type="RefSeq" id="WP_184333553.1">
    <property type="nucleotide sequence ID" value="NZ_JACHHZ010000003.1"/>
</dbReference>
<dbReference type="SUPFAM" id="SSF53597">
    <property type="entry name" value="Dihydrofolate reductase-like"/>
    <property type="match status" value="1"/>
</dbReference>
<keyword evidence="6 8" id="KW-0560">Oxidoreductase</keyword>
<dbReference type="Proteomes" id="UP000588068">
    <property type="component" value="Unassembled WGS sequence"/>
</dbReference>
<dbReference type="PRINTS" id="PR00070">
    <property type="entry name" value="DHFR"/>
</dbReference>
<comment type="function">
    <text evidence="7 8">Key enzyme in folate metabolism. Catalyzes an essential reaction for de novo glycine and purine synthesis, and for DNA precursor synthesis.</text>
</comment>
<dbReference type="PANTHER" id="PTHR48069">
    <property type="entry name" value="DIHYDROFOLATE REDUCTASE"/>
    <property type="match status" value="1"/>
</dbReference>
<sequence length="165" mass="17966">MTALTIVVAAAENGVIGRGNQLPWRLPDDLQRFKQLTLGKPIIMGRKTYDSIGRPLPGRTNIVISRQPGLVIEGCVVVNSLNAALVAARGAPEAMLVGGAQLYRSALTMVKKIHLTRVHADVAGDTLFPILDPQHWRETIVGKHPADERHAHAFTYVTLDRIPSP</sequence>
<dbReference type="EC" id="1.5.1.3" evidence="3 8"/>
<evidence type="ECO:0000256" key="3">
    <source>
        <dbReference type="ARBA" id="ARBA00012856"/>
    </source>
</evidence>
<dbReference type="PIRSF" id="PIRSF000194">
    <property type="entry name" value="DHFR"/>
    <property type="match status" value="1"/>
</dbReference>
<name>A0A841HPU6_9GAMM</name>
<dbReference type="Gene3D" id="3.40.430.10">
    <property type="entry name" value="Dihydrofolate Reductase, subunit A"/>
    <property type="match status" value="1"/>
</dbReference>
<evidence type="ECO:0000256" key="5">
    <source>
        <dbReference type="ARBA" id="ARBA00022857"/>
    </source>
</evidence>
<dbReference type="EMBL" id="JACHHZ010000003">
    <property type="protein sequence ID" value="MBB6094359.1"/>
    <property type="molecule type" value="Genomic_DNA"/>
</dbReference>
<dbReference type="Pfam" id="PF00186">
    <property type="entry name" value="DHFR_1"/>
    <property type="match status" value="1"/>
</dbReference>
<keyword evidence="5 8" id="KW-0521">NADP</keyword>
<dbReference type="FunFam" id="3.40.430.10:FF:000001">
    <property type="entry name" value="Dihydrofolate reductase"/>
    <property type="match status" value="1"/>
</dbReference>
<evidence type="ECO:0000256" key="1">
    <source>
        <dbReference type="ARBA" id="ARBA00004903"/>
    </source>
</evidence>
<proteinExistence type="inferred from homology"/>
<evidence type="ECO:0000259" key="10">
    <source>
        <dbReference type="PROSITE" id="PS51330"/>
    </source>
</evidence>
<dbReference type="InterPro" id="IPR012259">
    <property type="entry name" value="DHFR"/>
</dbReference>
<dbReference type="PROSITE" id="PS00075">
    <property type="entry name" value="DHFR_1"/>
    <property type="match status" value="1"/>
</dbReference>
<comment type="caution">
    <text evidence="11">The sequence shown here is derived from an EMBL/GenBank/DDBJ whole genome shotgun (WGS) entry which is preliminary data.</text>
</comment>
<dbReference type="PANTHER" id="PTHR48069:SF3">
    <property type="entry name" value="DIHYDROFOLATE REDUCTASE"/>
    <property type="match status" value="1"/>
</dbReference>
<dbReference type="GO" id="GO:0046655">
    <property type="term" value="P:folic acid metabolic process"/>
    <property type="evidence" value="ECO:0007669"/>
    <property type="project" value="TreeGrafter"/>
</dbReference>
<gene>
    <name evidence="11" type="ORF">HNQ60_003240</name>
</gene>
<dbReference type="GO" id="GO:0046654">
    <property type="term" value="P:tetrahydrofolate biosynthetic process"/>
    <property type="evidence" value="ECO:0007669"/>
    <property type="project" value="UniProtKB-UniPathway"/>
</dbReference>
<comment type="similarity">
    <text evidence="2 8 9">Belongs to the dihydrofolate reductase family.</text>
</comment>
<evidence type="ECO:0000256" key="8">
    <source>
        <dbReference type="PIRNR" id="PIRNR000194"/>
    </source>
</evidence>
<reference evidence="11 12" key="1">
    <citation type="submission" date="2020-08" db="EMBL/GenBank/DDBJ databases">
        <title>Genomic Encyclopedia of Type Strains, Phase IV (KMG-IV): sequencing the most valuable type-strain genomes for metagenomic binning, comparative biology and taxonomic classification.</title>
        <authorList>
            <person name="Goeker M."/>
        </authorList>
    </citation>
    <scope>NUCLEOTIDE SEQUENCE [LARGE SCALE GENOMIC DNA]</scope>
    <source>
        <strain evidence="11 12">DSM 26723</strain>
    </source>
</reference>
<evidence type="ECO:0000256" key="4">
    <source>
        <dbReference type="ARBA" id="ARBA00022563"/>
    </source>
</evidence>
<evidence type="ECO:0000256" key="7">
    <source>
        <dbReference type="ARBA" id="ARBA00025067"/>
    </source>
</evidence>
<dbReference type="GO" id="GO:0005829">
    <property type="term" value="C:cytosol"/>
    <property type="evidence" value="ECO:0007669"/>
    <property type="project" value="TreeGrafter"/>
</dbReference>
<dbReference type="GO" id="GO:0070401">
    <property type="term" value="F:NADP+ binding"/>
    <property type="evidence" value="ECO:0007669"/>
    <property type="project" value="UniProtKB-ARBA"/>
</dbReference>
<dbReference type="GO" id="GO:0006730">
    <property type="term" value="P:one-carbon metabolic process"/>
    <property type="evidence" value="ECO:0007669"/>
    <property type="project" value="UniProtKB-KW"/>
</dbReference>
<evidence type="ECO:0000256" key="2">
    <source>
        <dbReference type="ARBA" id="ARBA00009539"/>
    </source>
</evidence>
<dbReference type="PROSITE" id="PS51330">
    <property type="entry name" value="DHFR_2"/>
    <property type="match status" value="1"/>
</dbReference>
<protein>
    <recommendedName>
        <fullName evidence="3 8">Dihydrofolate reductase</fullName>
        <ecNumber evidence="3 8">1.5.1.3</ecNumber>
    </recommendedName>
</protein>
<feature type="domain" description="DHFR" evidence="10">
    <location>
        <begin position="3"/>
        <end position="161"/>
    </location>
</feature>
<dbReference type="UniPathway" id="UPA00077">
    <property type="reaction ID" value="UER00158"/>
</dbReference>
<keyword evidence="4 8" id="KW-0554">One-carbon metabolism</keyword>
<dbReference type="GO" id="GO:0046452">
    <property type="term" value="P:dihydrofolate metabolic process"/>
    <property type="evidence" value="ECO:0007669"/>
    <property type="project" value="TreeGrafter"/>
</dbReference>
<keyword evidence="12" id="KW-1185">Reference proteome</keyword>
<comment type="catalytic activity">
    <reaction evidence="8">
        <text>(6S)-5,6,7,8-tetrahydrofolate + NADP(+) = 7,8-dihydrofolate + NADPH + H(+)</text>
        <dbReference type="Rhea" id="RHEA:15009"/>
        <dbReference type="ChEBI" id="CHEBI:15378"/>
        <dbReference type="ChEBI" id="CHEBI:57451"/>
        <dbReference type="ChEBI" id="CHEBI:57453"/>
        <dbReference type="ChEBI" id="CHEBI:57783"/>
        <dbReference type="ChEBI" id="CHEBI:58349"/>
        <dbReference type="EC" id="1.5.1.3"/>
    </reaction>
</comment>
<dbReference type="InterPro" id="IPR017925">
    <property type="entry name" value="DHFR_CS"/>
</dbReference>
<evidence type="ECO:0000256" key="6">
    <source>
        <dbReference type="ARBA" id="ARBA00023002"/>
    </source>
</evidence>
<comment type="pathway">
    <text evidence="1 8">Cofactor biosynthesis; tetrahydrofolate biosynthesis; 5,6,7,8-tetrahydrofolate from 7,8-dihydrofolate: step 1/1.</text>
</comment>
<evidence type="ECO:0000256" key="9">
    <source>
        <dbReference type="RuleBase" id="RU004474"/>
    </source>
</evidence>
<organism evidence="11 12">
    <name type="scientific">Povalibacter uvarum</name>
    <dbReference type="NCBI Taxonomy" id="732238"/>
    <lineage>
        <taxon>Bacteria</taxon>
        <taxon>Pseudomonadati</taxon>
        <taxon>Pseudomonadota</taxon>
        <taxon>Gammaproteobacteria</taxon>
        <taxon>Steroidobacterales</taxon>
        <taxon>Steroidobacteraceae</taxon>
        <taxon>Povalibacter</taxon>
    </lineage>
</organism>
<dbReference type="AlphaFoldDB" id="A0A841HPU6"/>
<dbReference type="InterPro" id="IPR001796">
    <property type="entry name" value="DHFR_dom"/>
</dbReference>
<accession>A0A841HPU6</accession>